<evidence type="ECO:0000313" key="3">
    <source>
        <dbReference type="Proteomes" id="UP000013097"/>
    </source>
</evidence>
<keyword evidence="3" id="KW-1185">Reference proteome</keyword>
<evidence type="ECO:0000259" key="1">
    <source>
        <dbReference type="PROSITE" id="PS51186"/>
    </source>
</evidence>
<dbReference type="SUPFAM" id="SSF55729">
    <property type="entry name" value="Acyl-CoA N-acyltransferases (Nat)"/>
    <property type="match status" value="1"/>
</dbReference>
<dbReference type="PROSITE" id="PS51186">
    <property type="entry name" value="GNAT"/>
    <property type="match status" value="1"/>
</dbReference>
<reference evidence="2 3" key="1">
    <citation type="submission" date="2013-01" db="EMBL/GenBank/DDBJ databases">
        <title>The Genome Sequence of Clostridium colicanis 209318.</title>
        <authorList>
            <consortium name="The Broad Institute Genome Sequencing Platform"/>
            <person name="Earl A."/>
            <person name="Ward D."/>
            <person name="Feldgarden M."/>
            <person name="Gevers D."/>
            <person name="Courvalin P."/>
            <person name="Lambert T."/>
            <person name="Walker B."/>
            <person name="Young S.K."/>
            <person name="Zeng Q."/>
            <person name="Gargeya S."/>
            <person name="Fitzgerald M."/>
            <person name="Haas B."/>
            <person name="Abouelleil A."/>
            <person name="Alvarado L."/>
            <person name="Arachchi H.M."/>
            <person name="Berlin A.M."/>
            <person name="Chapman S.B."/>
            <person name="Dewar J."/>
            <person name="Goldberg J."/>
            <person name="Griggs A."/>
            <person name="Gujja S."/>
            <person name="Hansen M."/>
            <person name="Howarth C."/>
            <person name="Imamovic A."/>
            <person name="Larimer J."/>
            <person name="McCowan C."/>
            <person name="Murphy C."/>
            <person name="Neiman D."/>
            <person name="Pearson M."/>
            <person name="Priest M."/>
            <person name="Roberts A."/>
            <person name="Saif S."/>
            <person name="Shea T."/>
            <person name="Sisk P."/>
            <person name="Sykes S."/>
            <person name="Wortman J."/>
            <person name="Nusbaum C."/>
            <person name="Birren B."/>
        </authorList>
    </citation>
    <scope>NUCLEOTIDE SEQUENCE [LARGE SCALE GENOMIC DNA]</scope>
    <source>
        <strain evidence="2 3">209318</strain>
    </source>
</reference>
<gene>
    <name evidence="2" type="ORF">HMPREF1092_03121</name>
</gene>
<feature type="domain" description="N-acetyltransferase" evidence="1">
    <location>
        <begin position="3"/>
        <end position="158"/>
    </location>
</feature>
<dbReference type="Pfam" id="PF13508">
    <property type="entry name" value="Acetyltransf_7"/>
    <property type="match status" value="1"/>
</dbReference>
<dbReference type="CDD" id="cd04301">
    <property type="entry name" value="NAT_SF"/>
    <property type="match status" value="1"/>
</dbReference>
<evidence type="ECO:0000313" key="2">
    <source>
        <dbReference type="EMBL" id="ENY99984.1"/>
    </source>
</evidence>
<dbReference type="AlphaFoldDB" id="N9WAR0"/>
<accession>N9WAR0</accession>
<protein>
    <recommendedName>
        <fullName evidence="1">N-acetyltransferase domain-containing protein</fullName>
    </recommendedName>
</protein>
<dbReference type="InterPro" id="IPR016181">
    <property type="entry name" value="Acyl_CoA_acyltransferase"/>
</dbReference>
<dbReference type="eggNOG" id="COG3153">
    <property type="taxonomic scope" value="Bacteria"/>
</dbReference>
<dbReference type="Gene3D" id="3.40.630.30">
    <property type="match status" value="1"/>
</dbReference>
<comment type="caution">
    <text evidence="2">The sequence shown here is derived from an EMBL/GenBank/DDBJ whole genome shotgun (WGS) entry which is preliminary data.</text>
</comment>
<dbReference type="HOGENOM" id="CLU_081840_1_1_9"/>
<dbReference type="EMBL" id="AGYT01000019">
    <property type="protein sequence ID" value="ENY99984.1"/>
    <property type="molecule type" value="Genomic_DNA"/>
</dbReference>
<sequence>MDIGIRLENKEDFKEVENVIREAFWNVYKSGCDEHLIVHKLRKSSEFVKELDFVICDEEKIIGNIIYSKAKVINEDKEEFEVLCMARLGVLPSYQSKGIGTLLMNHSVKIAKNLKYKGIIIFGNPKYYHRFGFKNAKNYNIQTSWGENFEEFMALELYEDSLKDISGKLHFSQAFEITEEEIKEFEKRFPYKEKLLTDTQLKKL</sequence>
<dbReference type="GO" id="GO:0016747">
    <property type="term" value="F:acyltransferase activity, transferring groups other than amino-acyl groups"/>
    <property type="evidence" value="ECO:0007669"/>
    <property type="project" value="InterPro"/>
</dbReference>
<organism evidence="2 3">
    <name type="scientific">Clostridium thermobutyricum</name>
    <dbReference type="NCBI Taxonomy" id="29372"/>
    <lineage>
        <taxon>Bacteria</taxon>
        <taxon>Bacillati</taxon>
        <taxon>Bacillota</taxon>
        <taxon>Clostridia</taxon>
        <taxon>Eubacteriales</taxon>
        <taxon>Clostridiaceae</taxon>
        <taxon>Clostridium</taxon>
    </lineage>
</organism>
<dbReference type="InterPro" id="IPR000182">
    <property type="entry name" value="GNAT_dom"/>
</dbReference>
<dbReference type="Proteomes" id="UP000013097">
    <property type="component" value="Unassembled WGS sequence"/>
</dbReference>
<name>N9WAR0_9CLOT</name>
<dbReference type="RefSeq" id="WP_002599561.1">
    <property type="nucleotide sequence ID" value="NZ_KB850958.1"/>
</dbReference>
<proteinExistence type="predicted"/>
<dbReference type="PATRIC" id="fig|999411.4.peg.3033"/>